<comment type="caution">
    <text evidence="1">The sequence shown here is derived from an EMBL/GenBank/DDBJ whole genome shotgun (WGS) entry which is preliminary data.</text>
</comment>
<dbReference type="EMBL" id="JAQIBC010000001">
    <property type="protein sequence ID" value="MDM5262943.1"/>
    <property type="molecule type" value="Genomic_DNA"/>
</dbReference>
<protein>
    <recommendedName>
        <fullName evidence="3">Formylmethanofuran dehydrogenase subunit E domain-containing protein</fullName>
    </recommendedName>
</protein>
<accession>A0ABT7QPF3</accession>
<name>A0ABT7QPF3_9BACT</name>
<reference evidence="1" key="1">
    <citation type="submission" date="2023-01" db="EMBL/GenBank/DDBJ databases">
        <title>Sulfurovum sp. XTW-4 genome assembly.</title>
        <authorList>
            <person name="Wang J."/>
        </authorList>
    </citation>
    <scope>NUCLEOTIDE SEQUENCE</scope>
    <source>
        <strain evidence="1">XTW-4</strain>
    </source>
</reference>
<sequence>MKYPLFFDEVDTIQLYDPLSDFLGAFEEGKVEIGYLDCVKQAGHSCPTVAGAYLMTMVGLKMLYGTELPQRGNIYVGIKGERSEGTIGVIGNIISFIVGASGEEGFKGIQGRFSRDHLLAYDQKMMGEVTLKRMDNDTSVSLSYDPSVVPGDQRLRPLMGKILQGKASDLEEGIFKELWQSRVKEILLSTELSNKIIQVY</sequence>
<evidence type="ECO:0000313" key="2">
    <source>
        <dbReference type="Proteomes" id="UP001169066"/>
    </source>
</evidence>
<proteinExistence type="predicted"/>
<evidence type="ECO:0000313" key="1">
    <source>
        <dbReference type="EMBL" id="MDM5262943.1"/>
    </source>
</evidence>
<gene>
    <name evidence="1" type="ORF">PF327_01900</name>
</gene>
<dbReference type="Proteomes" id="UP001169066">
    <property type="component" value="Unassembled WGS sequence"/>
</dbReference>
<organism evidence="1 2">
    <name type="scientific">Sulfurovum xiamenensis</name>
    <dbReference type="NCBI Taxonomy" id="3019066"/>
    <lineage>
        <taxon>Bacteria</taxon>
        <taxon>Pseudomonadati</taxon>
        <taxon>Campylobacterota</taxon>
        <taxon>Epsilonproteobacteria</taxon>
        <taxon>Campylobacterales</taxon>
        <taxon>Sulfurovaceae</taxon>
        <taxon>Sulfurovum</taxon>
    </lineage>
</organism>
<evidence type="ECO:0008006" key="3">
    <source>
        <dbReference type="Google" id="ProtNLM"/>
    </source>
</evidence>
<keyword evidence="2" id="KW-1185">Reference proteome</keyword>